<dbReference type="OrthoDB" id="9931400at2"/>
<dbReference type="EMBL" id="FORF01000015">
    <property type="protein sequence ID" value="SFJ32808.1"/>
    <property type="molecule type" value="Genomic_DNA"/>
</dbReference>
<evidence type="ECO:0000313" key="2">
    <source>
        <dbReference type="EMBL" id="SFJ32808.1"/>
    </source>
</evidence>
<proteinExistence type="predicted"/>
<dbReference type="RefSeq" id="WP_091523143.1">
    <property type="nucleotide sequence ID" value="NZ_FORF01000015.1"/>
</dbReference>
<feature type="region of interest" description="Disordered" evidence="1">
    <location>
        <begin position="33"/>
        <end position="54"/>
    </location>
</feature>
<gene>
    <name evidence="2" type="ORF">SAMN03080618_02644</name>
</gene>
<sequence length="80" mass="8597">MIVIRASGKTDVRALRKLATQLSADEVEVAPQEVEAATRRRDRKPPVSTLAGAKVSAETQSALMDLRPVEGVTAGEYDFA</sequence>
<protein>
    <submittedName>
        <fullName evidence="2">Uncharacterized protein</fullName>
    </submittedName>
</protein>
<evidence type="ECO:0000313" key="3">
    <source>
        <dbReference type="Proteomes" id="UP000242763"/>
    </source>
</evidence>
<dbReference type="Proteomes" id="UP000242763">
    <property type="component" value="Unassembled WGS sequence"/>
</dbReference>
<dbReference type="AlphaFoldDB" id="A0A1I3QFS2"/>
<keyword evidence="3" id="KW-1185">Reference proteome</keyword>
<accession>A0A1I3QFS2</accession>
<evidence type="ECO:0000256" key="1">
    <source>
        <dbReference type="SAM" id="MobiDB-lite"/>
    </source>
</evidence>
<reference evidence="3" key="1">
    <citation type="submission" date="2016-10" db="EMBL/GenBank/DDBJ databases">
        <authorList>
            <person name="Varghese N."/>
            <person name="Submissions S."/>
        </authorList>
    </citation>
    <scope>NUCLEOTIDE SEQUENCE [LARGE SCALE GENOMIC DNA]</scope>
    <source>
        <strain evidence="3">DSM 21857</strain>
    </source>
</reference>
<name>A0A1I3QFS2_9HYPH</name>
<organism evidence="2 3">
    <name type="scientific">Aquamicrobium aerolatum DSM 21857</name>
    <dbReference type="NCBI Taxonomy" id="1121003"/>
    <lineage>
        <taxon>Bacteria</taxon>
        <taxon>Pseudomonadati</taxon>
        <taxon>Pseudomonadota</taxon>
        <taxon>Alphaproteobacteria</taxon>
        <taxon>Hyphomicrobiales</taxon>
        <taxon>Phyllobacteriaceae</taxon>
        <taxon>Aerobium</taxon>
    </lineage>
</organism>